<evidence type="ECO:0000256" key="3">
    <source>
        <dbReference type="ARBA" id="ARBA00023125"/>
    </source>
</evidence>
<organism evidence="5 6">
    <name type="scientific">Cohaesibacter celericrescens</name>
    <dbReference type="NCBI Taxonomy" id="2067669"/>
    <lineage>
        <taxon>Bacteria</taxon>
        <taxon>Pseudomonadati</taxon>
        <taxon>Pseudomonadota</taxon>
        <taxon>Alphaproteobacteria</taxon>
        <taxon>Hyphomicrobiales</taxon>
        <taxon>Cohaesibacteraceae</taxon>
    </lineage>
</organism>
<evidence type="ECO:0000256" key="1">
    <source>
        <dbReference type="ARBA" id="ARBA00010923"/>
    </source>
</evidence>
<dbReference type="RefSeq" id="WP_101534862.1">
    <property type="nucleotide sequence ID" value="NZ_PKUQ01000031.1"/>
</dbReference>
<dbReference type="InterPro" id="IPR000055">
    <property type="entry name" value="Restrct_endonuc_typeI_TRD"/>
</dbReference>
<proteinExistence type="inferred from homology"/>
<evidence type="ECO:0000313" key="6">
    <source>
        <dbReference type="Proteomes" id="UP000234881"/>
    </source>
</evidence>
<dbReference type="GO" id="GO:0009307">
    <property type="term" value="P:DNA restriction-modification system"/>
    <property type="evidence" value="ECO:0007669"/>
    <property type="project" value="UniProtKB-KW"/>
</dbReference>
<dbReference type="AlphaFoldDB" id="A0A2N5XPR6"/>
<comment type="caution">
    <text evidence="5">The sequence shown here is derived from an EMBL/GenBank/DDBJ whole genome shotgun (WGS) entry which is preliminary data.</text>
</comment>
<dbReference type="PANTHER" id="PTHR30408">
    <property type="entry name" value="TYPE-1 RESTRICTION ENZYME ECOKI SPECIFICITY PROTEIN"/>
    <property type="match status" value="1"/>
</dbReference>
<name>A0A2N5XPR6_9HYPH</name>
<gene>
    <name evidence="5" type="ORF">C0081_16255</name>
</gene>
<dbReference type="InterPro" id="IPR044946">
    <property type="entry name" value="Restrct_endonuc_typeI_TRD_sf"/>
</dbReference>
<accession>A0A2N5XPR6</accession>
<dbReference type="OrthoDB" id="164285at2"/>
<keyword evidence="3" id="KW-0238">DNA-binding</keyword>
<evidence type="ECO:0000259" key="4">
    <source>
        <dbReference type="Pfam" id="PF01420"/>
    </source>
</evidence>
<dbReference type="EMBL" id="PKUQ01000031">
    <property type="protein sequence ID" value="PLW76427.1"/>
    <property type="molecule type" value="Genomic_DNA"/>
</dbReference>
<sequence length="456" mass="51128">MITLQERVHSSPPPAEWSLNKLHRVLRVRKGFKNIGMQEDNLLSLSYGRIIPKSIDAAEGLLPESFETYQIVEPGNIVMRLTDLQNDKRSLRQGLVKERGIITSAYDALELEKGHDPRFWAYAFLALDLAKYYYSLGGGVRQSIKFSDFPNDWISTPESGTQKAIADFLDRETARTDQLIKKKQKLVGLLAEQKSGVISKAVTVGLPERFDLDQTSSRFLPRVPVGWKVTRLKHLGRIRGGLTLGRTIPEDTPTQATPYLRVANVQAGWVDLSDVAEIEATQSEVSRYSLCAGDILMNEGGDNDKLGRGAVWHAPFKPCLNQNHVFAVAPFVAKQAEWISLATNAKYARDFFYFYSNQSTNLASISKTNLSEFPVAMPPESEMNKILKCTKERLSKLELLTDTTTKSINGLREFRTALVTAAVTGQIDMATWGKQGQTDRRLDQIEEEMSLREARA</sequence>
<evidence type="ECO:0000313" key="5">
    <source>
        <dbReference type="EMBL" id="PLW76427.1"/>
    </source>
</evidence>
<dbReference type="CDD" id="cd17253">
    <property type="entry name" value="RMtype1_S_Eco933I-TRD2-CR2_like"/>
    <property type="match status" value="1"/>
</dbReference>
<evidence type="ECO:0000256" key="2">
    <source>
        <dbReference type="ARBA" id="ARBA00022747"/>
    </source>
</evidence>
<reference evidence="5 6" key="1">
    <citation type="submission" date="2018-01" db="EMBL/GenBank/DDBJ databases">
        <title>The draft genome sequence of Cohaesibacter sp. H1304.</title>
        <authorList>
            <person name="Wang N.-N."/>
            <person name="Du Z.-J."/>
        </authorList>
    </citation>
    <scope>NUCLEOTIDE SEQUENCE [LARGE SCALE GENOMIC DNA]</scope>
    <source>
        <strain evidence="5 6">H1304</strain>
    </source>
</reference>
<dbReference type="GO" id="GO:0003677">
    <property type="term" value="F:DNA binding"/>
    <property type="evidence" value="ECO:0007669"/>
    <property type="project" value="UniProtKB-KW"/>
</dbReference>
<dbReference type="PANTHER" id="PTHR30408:SF12">
    <property type="entry name" value="TYPE I RESTRICTION ENZYME MJAVIII SPECIFICITY SUBUNIT"/>
    <property type="match status" value="1"/>
</dbReference>
<dbReference type="SUPFAM" id="SSF116734">
    <property type="entry name" value="DNA methylase specificity domain"/>
    <property type="match status" value="2"/>
</dbReference>
<dbReference type="InterPro" id="IPR052021">
    <property type="entry name" value="Type-I_RS_S_subunit"/>
</dbReference>
<keyword evidence="6" id="KW-1185">Reference proteome</keyword>
<feature type="domain" description="Type I restriction modification DNA specificity" evidence="4">
    <location>
        <begin position="224"/>
        <end position="406"/>
    </location>
</feature>
<keyword evidence="2" id="KW-0680">Restriction system</keyword>
<dbReference type="Gene3D" id="3.90.220.20">
    <property type="entry name" value="DNA methylase specificity domains"/>
    <property type="match status" value="2"/>
</dbReference>
<comment type="similarity">
    <text evidence="1">Belongs to the type-I restriction system S methylase family.</text>
</comment>
<dbReference type="Gene3D" id="1.10.287.1120">
    <property type="entry name" value="Bipartite methylase S protein"/>
    <property type="match status" value="1"/>
</dbReference>
<dbReference type="Pfam" id="PF01420">
    <property type="entry name" value="Methylase_S"/>
    <property type="match status" value="1"/>
</dbReference>
<dbReference type="Proteomes" id="UP000234881">
    <property type="component" value="Unassembled WGS sequence"/>
</dbReference>
<protein>
    <recommendedName>
        <fullName evidence="4">Type I restriction modification DNA specificity domain-containing protein</fullName>
    </recommendedName>
</protein>